<feature type="region of interest" description="Disordered" evidence="1">
    <location>
        <begin position="350"/>
        <end position="406"/>
    </location>
</feature>
<dbReference type="EMBL" id="BDRX01000045">
    <property type="protein sequence ID" value="GBF93872.1"/>
    <property type="molecule type" value="Genomic_DNA"/>
</dbReference>
<gene>
    <name evidence="2" type="ORF">Rsub_06871</name>
</gene>
<name>A0A2V0P4N3_9CHLO</name>
<reference evidence="2 3" key="1">
    <citation type="journal article" date="2018" name="Sci. Rep.">
        <title>Raphidocelis subcapitata (=Pseudokirchneriella subcapitata) provides an insight into genome evolution and environmental adaptations in the Sphaeropleales.</title>
        <authorList>
            <person name="Suzuki S."/>
            <person name="Yamaguchi H."/>
            <person name="Nakajima N."/>
            <person name="Kawachi M."/>
        </authorList>
    </citation>
    <scope>NUCLEOTIDE SEQUENCE [LARGE SCALE GENOMIC DNA]</scope>
    <source>
        <strain evidence="2 3">NIES-35</strain>
    </source>
</reference>
<dbReference type="Proteomes" id="UP000247498">
    <property type="component" value="Unassembled WGS sequence"/>
</dbReference>
<keyword evidence="3" id="KW-1185">Reference proteome</keyword>
<accession>A0A2V0P4N3</accession>
<feature type="compositionally biased region" description="Low complexity" evidence="1">
    <location>
        <begin position="357"/>
        <end position="370"/>
    </location>
</feature>
<sequence>MAASPWAVEAHIDSSAARITATAEGLLYLTPEDAYQVLTLAEGAPIFRVRDRTAVECGAEPGVLRERVTFVAPMRVLFWKAWARTTVAQRADLSRAGERVAVRFDLLHSDLMSRLEGEWSFELLRPAARPRGPSSPLDEGCWPLTRVRYTFSMWPKGVPTALRRIPGLMDAVRGTVGRESTALLDKLAFVASKVSHPGGCVRTALRLACCEVERAGSYKRLATRSGSAPAPAPLVAPACGRMVSAHRLSFVSSATSSADHAAALAGLAEAVGASAAGAGPGTAAAAAAAAAAATSAAAAGTAAVRFSRGSHSSSGDDDDFASCSSGSCCELDDLGDLDLDLEVNISNAGSGSGSGISGNTSADASASDVGSGRGSDADGGDQTRAARARARAHRKPAASRLGREAAAAKAGAAAEGLDVPPRRSRAAAIVRAWACMAP</sequence>
<dbReference type="AlphaFoldDB" id="A0A2V0P4N3"/>
<evidence type="ECO:0000256" key="1">
    <source>
        <dbReference type="SAM" id="MobiDB-lite"/>
    </source>
</evidence>
<organism evidence="2 3">
    <name type="scientific">Raphidocelis subcapitata</name>
    <dbReference type="NCBI Taxonomy" id="307507"/>
    <lineage>
        <taxon>Eukaryota</taxon>
        <taxon>Viridiplantae</taxon>
        <taxon>Chlorophyta</taxon>
        <taxon>core chlorophytes</taxon>
        <taxon>Chlorophyceae</taxon>
        <taxon>CS clade</taxon>
        <taxon>Sphaeropleales</taxon>
        <taxon>Selenastraceae</taxon>
        <taxon>Raphidocelis</taxon>
    </lineage>
</organism>
<evidence type="ECO:0000313" key="3">
    <source>
        <dbReference type="Proteomes" id="UP000247498"/>
    </source>
</evidence>
<comment type="caution">
    <text evidence="2">The sequence shown here is derived from an EMBL/GenBank/DDBJ whole genome shotgun (WGS) entry which is preliminary data.</text>
</comment>
<dbReference type="OrthoDB" id="545691at2759"/>
<evidence type="ECO:0000313" key="2">
    <source>
        <dbReference type="EMBL" id="GBF93872.1"/>
    </source>
</evidence>
<proteinExistence type="predicted"/>
<protein>
    <submittedName>
        <fullName evidence="2">Uncharacterized protein</fullName>
    </submittedName>
</protein>
<feature type="compositionally biased region" description="Basic residues" evidence="1">
    <location>
        <begin position="386"/>
        <end position="397"/>
    </location>
</feature>
<dbReference type="InParanoid" id="A0A2V0P4N3"/>